<feature type="coiled-coil region" evidence="3">
    <location>
        <begin position="482"/>
        <end position="513"/>
    </location>
</feature>
<dbReference type="InterPro" id="IPR011598">
    <property type="entry name" value="bHLH_dom"/>
</dbReference>
<feature type="compositionally biased region" description="Polar residues" evidence="4">
    <location>
        <begin position="361"/>
        <end position="373"/>
    </location>
</feature>
<keyword evidence="1" id="KW-0238">DNA-binding</keyword>
<sequence>MSAAQQWERDSSTSSGLPDGSGSPMAVEKQTLPSISNLTNSVPPLVPSPGSSGHSPSQSSIKTDARDSGNWSMTTTSNPADCINEEPVPSAVTTDSSFSSPMNLASMTQDPSNTANRGSMLNPDAQRDSQTLNPPYAPSNIDLANPARAVLSFSNQSATSHHSSGRPAPNGLNSPYGVESSPANSRRSSFDTRLQALQLNSAQGTPAASQVSLVNQLQRERNGGFTQGSPAPSILENGGSHSFTPATTNGHYHTPSISSAGSGQRSSFGQSWSHNQPPTSLAPERPGARVAPPIIGSSRFPYPHPNAPSPTKGFPYAFPDPDAAGPTAPNSREGFAGPQPQLGPSVSQAGRPYGYHPEQSPAPQHSQTSLYSQASTSTTASSHHAHAPFGQQPSYQELHHHTLQRGPSSLGVPATATPYSRTPELRVSHKLAERKRRKEMKELFDELRDALPAERGGKSSKWEVLTKSIEYLGQIRQQHTNLVQSNNDLTQENQSLNSMNENLNRELERLRAELGQRNPMPSSNNHYHPSVNGGGGGYSDNVPHYNGGSHQSHQNYQQHPQGSAPHPMQSRPAASDGNQMQGIERSSNY</sequence>
<dbReference type="GO" id="GO:0045944">
    <property type="term" value="P:positive regulation of transcription by RNA polymerase II"/>
    <property type="evidence" value="ECO:0007669"/>
    <property type="project" value="TreeGrafter"/>
</dbReference>
<feature type="compositionally biased region" description="Polar residues" evidence="4">
    <location>
        <begin position="31"/>
        <end position="40"/>
    </location>
</feature>
<name>A0AAD6J4X4_DREDA</name>
<dbReference type="AlphaFoldDB" id="A0AAD6J4X4"/>
<dbReference type="Gene3D" id="4.10.280.10">
    <property type="entry name" value="Helix-loop-helix DNA-binding domain"/>
    <property type="match status" value="1"/>
</dbReference>
<accession>A0AAD6J4X4</accession>
<dbReference type="GO" id="GO:0003700">
    <property type="term" value="F:DNA-binding transcription factor activity"/>
    <property type="evidence" value="ECO:0007669"/>
    <property type="project" value="TreeGrafter"/>
</dbReference>
<evidence type="ECO:0000259" key="5">
    <source>
        <dbReference type="PROSITE" id="PS50888"/>
    </source>
</evidence>
<dbReference type="EMBL" id="JAQGDS010000002">
    <property type="protein sequence ID" value="KAJ6263355.1"/>
    <property type="molecule type" value="Genomic_DNA"/>
</dbReference>
<evidence type="ECO:0000313" key="7">
    <source>
        <dbReference type="Proteomes" id="UP001221413"/>
    </source>
</evidence>
<dbReference type="GO" id="GO:0090575">
    <property type="term" value="C:RNA polymerase II transcription regulator complex"/>
    <property type="evidence" value="ECO:0007669"/>
    <property type="project" value="TreeGrafter"/>
</dbReference>
<dbReference type="Proteomes" id="UP001221413">
    <property type="component" value="Unassembled WGS sequence"/>
</dbReference>
<feature type="domain" description="BHLH" evidence="5">
    <location>
        <begin position="424"/>
        <end position="475"/>
    </location>
</feature>
<feature type="compositionally biased region" description="Polar residues" evidence="4">
    <location>
        <begin position="548"/>
        <end position="561"/>
    </location>
</feature>
<feature type="compositionally biased region" description="Polar residues" evidence="4">
    <location>
        <begin position="181"/>
        <end position="190"/>
    </location>
</feature>
<dbReference type="InterPro" id="IPR036638">
    <property type="entry name" value="HLH_DNA-bd_sf"/>
</dbReference>
<feature type="compositionally biased region" description="Polar residues" evidence="4">
    <location>
        <begin position="91"/>
        <end position="119"/>
    </location>
</feature>
<keyword evidence="7" id="KW-1185">Reference proteome</keyword>
<keyword evidence="2" id="KW-0539">Nucleus</keyword>
<evidence type="ECO:0000256" key="4">
    <source>
        <dbReference type="SAM" id="MobiDB-lite"/>
    </source>
</evidence>
<feature type="compositionally biased region" description="Polar residues" evidence="4">
    <location>
        <begin position="152"/>
        <end position="162"/>
    </location>
</feature>
<dbReference type="GO" id="GO:0003677">
    <property type="term" value="F:DNA binding"/>
    <property type="evidence" value="ECO:0007669"/>
    <property type="project" value="UniProtKB-KW"/>
</dbReference>
<feature type="region of interest" description="Disordered" evidence="4">
    <location>
        <begin position="404"/>
        <end position="425"/>
    </location>
</feature>
<feature type="compositionally biased region" description="Low complexity" evidence="4">
    <location>
        <begin position="256"/>
        <end position="273"/>
    </location>
</feature>
<feature type="region of interest" description="Disordered" evidence="4">
    <location>
        <begin position="1"/>
        <end position="190"/>
    </location>
</feature>
<dbReference type="PANTHER" id="PTHR10328">
    <property type="entry name" value="PROTEIN MAX MYC-ASSOCIATED FACTOR X"/>
    <property type="match status" value="1"/>
</dbReference>
<feature type="region of interest" description="Disordered" evidence="4">
    <location>
        <begin position="222"/>
        <end position="390"/>
    </location>
</feature>
<dbReference type="PROSITE" id="PS50888">
    <property type="entry name" value="BHLH"/>
    <property type="match status" value="1"/>
</dbReference>
<proteinExistence type="predicted"/>
<protein>
    <recommendedName>
        <fullName evidence="5">BHLH domain-containing protein</fullName>
    </recommendedName>
</protein>
<dbReference type="GO" id="GO:0046983">
    <property type="term" value="F:protein dimerization activity"/>
    <property type="evidence" value="ECO:0007669"/>
    <property type="project" value="InterPro"/>
</dbReference>
<feature type="compositionally biased region" description="Polar residues" evidence="4">
    <location>
        <begin position="239"/>
        <end position="251"/>
    </location>
</feature>
<evidence type="ECO:0000256" key="1">
    <source>
        <dbReference type="ARBA" id="ARBA00023125"/>
    </source>
</evidence>
<evidence type="ECO:0000256" key="2">
    <source>
        <dbReference type="ARBA" id="ARBA00023242"/>
    </source>
</evidence>
<dbReference type="Pfam" id="PF00010">
    <property type="entry name" value="HLH"/>
    <property type="match status" value="1"/>
</dbReference>
<feature type="compositionally biased region" description="Low complexity" evidence="4">
    <location>
        <begin position="48"/>
        <end position="60"/>
    </location>
</feature>
<evidence type="ECO:0000313" key="6">
    <source>
        <dbReference type="EMBL" id="KAJ6263355.1"/>
    </source>
</evidence>
<feature type="compositionally biased region" description="Polar residues" evidence="4">
    <location>
        <begin position="576"/>
        <end position="589"/>
    </location>
</feature>
<gene>
    <name evidence="6" type="ORF">Dda_1918</name>
</gene>
<dbReference type="SUPFAM" id="SSF47459">
    <property type="entry name" value="HLH, helix-loop-helix DNA-binding domain"/>
    <property type="match status" value="1"/>
</dbReference>
<feature type="region of interest" description="Disordered" evidence="4">
    <location>
        <begin position="516"/>
        <end position="589"/>
    </location>
</feature>
<dbReference type="PANTHER" id="PTHR10328:SF15">
    <property type="entry name" value="BHLH TRANSCRIPTION FACTOR"/>
    <property type="match status" value="1"/>
</dbReference>
<dbReference type="SMART" id="SM00353">
    <property type="entry name" value="HLH"/>
    <property type="match status" value="1"/>
</dbReference>
<keyword evidence="3" id="KW-0175">Coiled coil</keyword>
<reference evidence="6" key="1">
    <citation type="submission" date="2023-01" db="EMBL/GenBank/DDBJ databases">
        <title>The chitinases involved in constricting ring structure development in the nematode-trapping fungus Drechslerella dactyloides.</title>
        <authorList>
            <person name="Wang R."/>
            <person name="Zhang L."/>
            <person name="Tang P."/>
            <person name="Li S."/>
            <person name="Liang L."/>
        </authorList>
    </citation>
    <scope>NUCLEOTIDE SEQUENCE</scope>
    <source>
        <strain evidence="6">YMF1.00031</strain>
    </source>
</reference>
<comment type="caution">
    <text evidence="6">The sequence shown here is derived from an EMBL/GenBank/DDBJ whole genome shotgun (WGS) entry which is preliminary data.</text>
</comment>
<evidence type="ECO:0000256" key="3">
    <source>
        <dbReference type="SAM" id="Coils"/>
    </source>
</evidence>
<organism evidence="6 7">
    <name type="scientific">Drechslerella dactyloides</name>
    <name type="common">Nematode-trapping fungus</name>
    <name type="synonym">Arthrobotrys dactyloides</name>
    <dbReference type="NCBI Taxonomy" id="74499"/>
    <lineage>
        <taxon>Eukaryota</taxon>
        <taxon>Fungi</taxon>
        <taxon>Dikarya</taxon>
        <taxon>Ascomycota</taxon>
        <taxon>Pezizomycotina</taxon>
        <taxon>Orbiliomycetes</taxon>
        <taxon>Orbiliales</taxon>
        <taxon>Orbiliaceae</taxon>
        <taxon>Drechslerella</taxon>
    </lineage>
</organism>
<feature type="compositionally biased region" description="Polar residues" evidence="4">
    <location>
        <begin position="69"/>
        <end position="79"/>
    </location>
</feature>